<sequence>MVSHHYVSKFSSFYVVKTLGLGRIQAEGVVKIGSDGDDYLDSTKTRMKMVSKAGTLLCVHHVEDAQASKKYWEGIMRPYKS</sequence>
<keyword evidence="2" id="KW-1185">Reference proteome</keyword>
<dbReference type="Proteomes" id="UP000053237">
    <property type="component" value="Unassembled WGS sequence"/>
</dbReference>
<accession>A0A024G8Y1</accession>
<name>A0A024G8Y1_9STRA</name>
<dbReference type="AlphaFoldDB" id="A0A024G8Y1"/>
<organism evidence="1 2">
    <name type="scientific">Albugo candida</name>
    <dbReference type="NCBI Taxonomy" id="65357"/>
    <lineage>
        <taxon>Eukaryota</taxon>
        <taxon>Sar</taxon>
        <taxon>Stramenopiles</taxon>
        <taxon>Oomycota</taxon>
        <taxon>Peronosporomycetes</taxon>
        <taxon>Albuginales</taxon>
        <taxon>Albuginaceae</taxon>
        <taxon>Albugo</taxon>
    </lineage>
</organism>
<protein>
    <submittedName>
        <fullName evidence="1">Uncharacterized protein</fullName>
    </submittedName>
</protein>
<comment type="caution">
    <text evidence="1">The sequence shown here is derived from an EMBL/GenBank/DDBJ whole genome shotgun (WGS) entry which is preliminary data.</text>
</comment>
<reference evidence="1 2" key="1">
    <citation type="submission" date="2012-05" db="EMBL/GenBank/DDBJ databases">
        <title>Recombination and specialization in a pathogen metapopulation.</title>
        <authorList>
            <person name="Gardiner A."/>
            <person name="Kemen E."/>
            <person name="Schultz-Larsen T."/>
            <person name="MacLean D."/>
            <person name="Van Oosterhout C."/>
            <person name="Jones J.D.G."/>
        </authorList>
    </citation>
    <scope>NUCLEOTIDE SEQUENCE [LARGE SCALE GENOMIC DNA]</scope>
    <source>
        <strain evidence="1 2">Ac Nc2</strain>
    </source>
</reference>
<gene>
    <name evidence="1" type="ORF">BN9_039970</name>
</gene>
<proteinExistence type="predicted"/>
<evidence type="ECO:0000313" key="1">
    <source>
        <dbReference type="EMBL" id="CCI43213.1"/>
    </source>
</evidence>
<dbReference type="InParanoid" id="A0A024G8Y1"/>
<dbReference type="EMBL" id="CAIX01000045">
    <property type="protein sequence ID" value="CCI43213.1"/>
    <property type="molecule type" value="Genomic_DNA"/>
</dbReference>
<evidence type="ECO:0000313" key="2">
    <source>
        <dbReference type="Proteomes" id="UP000053237"/>
    </source>
</evidence>